<evidence type="ECO:0000313" key="1">
    <source>
        <dbReference type="EMBL" id="KAL3516972.1"/>
    </source>
</evidence>
<name>A0ABD2ZBV3_9GENT</name>
<dbReference type="PANTHER" id="PTHR36775">
    <property type="entry name" value="LYR MOTIF PROTEIN"/>
    <property type="match status" value="1"/>
</dbReference>
<dbReference type="EMBL" id="JBJUIK010000010">
    <property type="protein sequence ID" value="KAL3516972.1"/>
    <property type="molecule type" value="Genomic_DNA"/>
</dbReference>
<reference evidence="1 2" key="1">
    <citation type="submission" date="2024-11" db="EMBL/GenBank/DDBJ databases">
        <title>A near-complete genome assembly of Cinchona calisaya.</title>
        <authorList>
            <person name="Lian D.C."/>
            <person name="Zhao X.W."/>
            <person name="Wei L."/>
        </authorList>
    </citation>
    <scope>NUCLEOTIDE SEQUENCE [LARGE SCALE GENOMIC DNA]</scope>
    <source>
        <tissue evidence="1">Nenye</tissue>
    </source>
</reference>
<organism evidence="1 2">
    <name type="scientific">Cinchona calisaya</name>
    <dbReference type="NCBI Taxonomy" id="153742"/>
    <lineage>
        <taxon>Eukaryota</taxon>
        <taxon>Viridiplantae</taxon>
        <taxon>Streptophyta</taxon>
        <taxon>Embryophyta</taxon>
        <taxon>Tracheophyta</taxon>
        <taxon>Spermatophyta</taxon>
        <taxon>Magnoliopsida</taxon>
        <taxon>eudicotyledons</taxon>
        <taxon>Gunneridae</taxon>
        <taxon>Pentapetalae</taxon>
        <taxon>asterids</taxon>
        <taxon>lamiids</taxon>
        <taxon>Gentianales</taxon>
        <taxon>Rubiaceae</taxon>
        <taxon>Cinchonoideae</taxon>
        <taxon>Cinchoneae</taxon>
        <taxon>Cinchona</taxon>
    </lineage>
</organism>
<gene>
    <name evidence="1" type="ORF">ACH5RR_023874</name>
</gene>
<evidence type="ECO:0000313" key="2">
    <source>
        <dbReference type="Proteomes" id="UP001630127"/>
    </source>
</evidence>
<accession>A0ABD2ZBV3</accession>
<dbReference type="PANTHER" id="PTHR36775:SF1">
    <property type="entry name" value="LYR MOTIF PROTEIN"/>
    <property type="match status" value="1"/>
</dbReference>
<protein>
    <submittedName>
        <fullName evidence="1">Uncharacterized protein</fullName>
    </submittedName>
</protein>
<sequence>MSFSVEALDMCKLSLFNDDRQLSSVAYKREGIRWFVRKRRCRCCGSRSLSGRSMATKIDSSREIFVNGEANWSSNVGKAARNPQREGNVDRFIGAIWSCSSHDVVEEQDDLS</sequence>
<dbReference type="Proteomes" id="UP001630127">
    <property type="component" value="Unassembled WGS sequence"/>
</dbReference>
<dbReference type="AlphaFoldDB" id="A0ABD2ZBV3"/>
<keyword evidence="2" id="KW-1185">Reference proteome</keyword>
<proteinExistence type="predicted"/>
<comment type="caution">
    <text evidence="1">The sequence shown here is derived from an EMBL/GenBank/DDBJ whole genome shotgun (WGS) entry which is preliminary data.</text>
</comment>